<comment type="catalytic activity">
    <reaction evidence="16 17">
        <text>di-trans,octa-cis-undecaprenyl diphosphate + H2O = di-trans,octa-cis-undecaprenyl phosphate + phosphate + H(+)</text>
        <dbReference type="Rhea" id="RHEA:28094"/>
        <dbReference type="ChEBI" id="CHEBI:15377"/>
        <dbReference type="ChEBI" id="CHEBI:15378"/>
        <dbReference type="ChEBI" id="CHEBI:43474"/>
        <dbReference type="ChEBI" id="CHEBI:58405"/>
        <dbReference type="ChEBI" id="CHEBI:60392"/>
        <dbReference type="EC" id="3.6.1.27"/>
    </reaction>
</comment>
<dbReference type="AlphaFoldDB" id="A0A2Z4UBW5"/>
<comment type="function">
    <text evidence="17">Catalyzes the dephosphorylation of undecaprenyl diphosphate (UPP). Confers resistance to bacitracin.</text>
</comment>
<evidence type="ECO:0000313" key="19">
    <source>
        <dbReference type="Proteomes" id="UP000250003"/>
    </source>
</evidence>
<evidence type="ECO:0000256" key="6">
    <source>
        <dbReference type="ARBA" id="ARBA00022692"/>
    </source>
</evidence>
<sequence>MSIIDALLLGLVQGLTEFLPVSSSGHLAILKNLLQIKETGLLFSVLLHVGTLVAVFAAFRRDLKKLLLEGCKLVYDFWENIRVYFKNRHEQEAIRYRKLVSNNYRRLLLLLLVSTIPTALEGVFLSNLVLQAESNLLAPAIGLFITGVFLLIIDFFPAGKKIPKDVSYKTALLIGVFQGIAVFPGISRLGITLAVCLMCGFNKKFAMKYAFLAAVPSILGAAVWELIQVSGLKLSLETFGVYIVGAAVAGFVGYFSIQIMLRMLKRRKFIFFAVYCFLIGTVAAICNFVL</sequence>
<evidence type="ECO:0000256" key="5">
    <source>
        <dbReference type="ARBA" id="ARBA00022475"/>
    </source>
</evidence>
<keyword evidence="11 17" id="KW-0472">Membrane</keyword>
<keyword evidence="9 17" id="KW-0573">Peptidoglycan synthesis</keyword>
<accession>A0A2Z4UBW5</accession>
<evidence type="ECO:0000256" key="3">
    <source>
        <dbReference type="ARBA" id="ARBA00012374"/>
    </source>
</evidence>
<dbReference type="EC" id="3.6.1.27" evidence="3 17"/>
<dbReference type="HAMAP" id="MF_01006">
    <property type="entry name" value="Undec_diphosphatase"/>
    <property type="match status" value="1"/>
</dbReference>
<reference evidence="19" key="1">
    <citation type="submission" date="2018-06" db="EMBL/GenBank/DDBJ databases">
        <title>Description of Blautia argi sp. nov., a new anaerobic isolated from dog feces.</title>
        <authorList>
            <person name="Chang Y.-H."/>
            <person name="Paek J."/>
            <person name="Shin Y."/>
        </authorList>
    </citation>
    <scope>NUCLEOTIDE SEQUENCE [LARGE SCALE GENOMIC DNA]</scope>
    <source>
        <strain evidence="19">KCTC 15426</strain>
    </source>
</reference>
<evidence type="ECO:0000256" key="8">
    <source>
        <dbReference type="ARBA" id="ARBA00022960"/>
    </source>
</evidence>
<dbReference type="GO" id="GO:0046677">
    <property type="term" value="P:response to antibiotic"/>
    <property type="evidence" value="ECO:0007669"/>
    <property type="project" value="UniProtKB-UniRule"/>
</dbReference>
<comment type="miscellaneous">
    <text evidence="17">Bacitracin is thought to be involved in the inhibition of peptidoglycan synthesis by sequestering undecaprenyl diphosphate, thereby reducing the pool of lipid carrier available.</text>
</comment>
<dbReference type="PANTHER" id="PTHR30622:SF2">
    <property type="entry name" value="UNDECAPRENYL-DIPHOSPHATASE"/>
    <property type="match status" value="1"/>
</dbReference>
<keyword evidence="19" id="KW-1185">Reference proteome</keyword>
<evidence type="ECO:0000256" key="1">
    <source>
        <dbReference type="ARBA" id="ARBA00004651"/>
    </source>
</evidence>
<feature type="transmembrane region" description="Helical" evidence="17">
    <location>
        <begin position="269"/>
        <end position="289"/>
    </location>
</feature>
<evidence type="ECO:0000256" key="12">
    <source>
        <dbReference type="ARBA" id="ARBA00023251"/>
    </source>
</evidence>
<comment type="similarity">
    <text evidence="2 17">Belongs to the UppP family.</text>
</comment>
<feature type="transmembrane region" description="Helical" evidence="17">
    <location>
        <begin position="40"/>
        <end position="59"/>
    </location>
</feature>
<dbReference type="InterPro" id="IPR003824">
    <property type="entry name" value="UppP"/>
</dbReference>
<keyword evidence="6 17" id="KW-0812">Transmembrane</keyword>
<evidence type="ECO:0000256" key="9">
    <source>
        <dbReference type="ARBA" id="ARBA00022984"/>
    </source>
</evidence>
<keyword evidence="8 17" id="KW-0133">Cell shape</keyword>
<dbReference type="KEGG" id="blau:DQQ01_09405"/>
<gene>
    <name evidence="17" type="primary">uppP</name>
    <name evidence="18" type="ORF">DQQ01_09405</name>
</gene>
<proteinExistence type="inferred from homology"/>
<dbReference type="RefSeq" id="WP_111919818.1">
    <property type="nucleotide sequence ID" value="NZ_CAUWHR010000007.1"/>
</dbReference>
<evidence type="ECO:0000256" key="7">
    <source>
        <dbReference type="ARBA" id="ARBA00022801"/>
    </source>
</evidence>
<dbReference type="GO" id="GO:0009252">
    <property type="term" value="P:peptidoglycan biosynthetic process"/>
    <property type="evidence" value="ECO:0007669"/>
    <property type="project" value="UniProtKB-KW"/>
</dbReference>
<dbReference type="GO" id="GO:0071555">
    <property type="term" value="P:cell wall organization"/>
    <property type="evidence" value="ECO:0007669"/>
    <property type="project" value="UniProtKB-KW"/>
</dbReference>
<protein>
    <recommendedName>
        <fullName evidence="4 17">Undecaprenyl-diphosphatase</fullName>
        <ecNumber evidence="3 17">3.6.1.27</ecNumber>
    </recommendedName>
    <alternativeName>
        <fullName evidence="15 17">Bacitracin resistance protein</fullName>
    </alternativeName>
    <alternativeName>
        <fullName evidence="14 17">Undecaprenyl pyrophosphate phosphatase</fullName>
    </alternativeName>
</protein>
<dbReference type="OrthoDB" id="9808289at2"/>
<comment type="subcellular location">
    <subcellularLocation>
        <location evidence="1 17">Cell membrane</location>
        <topology evidence="1 17">Multi-pass membrane protein</topology>
    </subcellularLocation>
</comment>
<feature type="transmembrane region" description="Helical" evidence="17">
    <location>
        <begin position="239"/>
        <end position="257"/>
    </location>
</feature>
<dbReference type="Proteomes" id="UP000250003">
    <property type="component" value="Chromosome"/>
</dbReference>
<evidence type="ECO:0000256" key="4">
    <source>
        <dbReference type="ARBA" id="ARBA00021581"/>
    </source>
</evidence>
<feature type="transmembrane region" description="Helical" evidence="17">
    <location>
        <begin position="206"/>
        <end position="227"/>
    </location>
</feature>
<dbReference type="PANTHER" id="PTHR30622">
    <property type="entry name" value="UNDECAPRENYL-DIPHOSPHATASE"/>
    <property type="match status" value="1"/>
</dbReference>
<organism evidence="18 19">
    <name type="scientific">Blautia argi</name>
    <dbReference type="NCBI Taxonomy" id="1912897"/>
    <lineage>
        <taxon>Bacteria</taxon>
        <taxon>Bacillati</taxon>
        <taxon>Bacillota</taxon>
        <taxon>Clostridia</taxon>
        <taxon>Lachnospirales</taxon>
        <taxon>Lachnospiraceae</taxon>
        <taxon>Blautia</taxon>
    </lineage>
</organism>
<feature type="transmembrane region" description="Helical" evidence="17">
    <location>
        <begin position="107"/>
        <end position="130"/>
    </location>
</feature>
<keyword evidence="5 17" id="KW-1003">Cell membrane</keyword>
<feature type="transmembrane region" description="Helical" evidence="17">
    <location>
        <begin position="168"/>
        <end position="186"/>
    </location>
</feature>
<evidence type="ECO:0000256" key="17">
    <source>
        <dbReference type="HAMAP-Rule" id="MF_01006"/>
    </source>
</evidence>
<feature type="transmembrane region" description="Helical" evidence="17">
    <location>
        <begin position="136"/>
        <end position="156"/>
    </location>
</feature>
<keyword evidence="10 17" id="KW-1133">Transmembrane helix</keyword>
<dbReference type="GO" id="GO:0050380">
    <property type="term" value="F:undecaprenyl-diphosphatase activity"/>
    <property type="evidence" value="ECO:0007669"/>
    <property type="project" value="UniProtKB-UniRule"/>
</dbReference>
<keyword evidence="12 17" id="KW-0046">Antibiotic resistance</keyword>
<dbReference type="Pfam" id="PF02673">
    <property type="entry name" value="BacA"/>
    <property type="match status" value="1"/>
</dbReference>
<evidence type="ECO:0000256" key="13">
    <source>
        <dbReference type="ARBA" id="ARBA00023316"/>
    </source>
</evidence>
<dbReference type="EMBL" id="CP030280">
    <property type="protein sequence ID" value="AWY98329.1"/>
    <property type="molecule type" value="Genomic_DNA"/>
</dbReference>
<evidence type="ECO:0000256" key="2">
    <source>
        <dbReference type="ARBA" id="ARBA00010621"/>
    </source>
</evidence>
<evidence type="ECO:0000256" key="15">
    <source>
        <dbReference type="ARBA" id="ARBA00032932"/>
    </source>
</evidence>
<evidence type="ECO:0000256" key="14">
    <source>
        <dbReference type="ARBA" id="ARBA00032707"/>
    </source>
</evidence>
<evidence type="ECO:0000256" key="11">
    <source>
        <dbReference type="ARBA" id="ARBA00023136"/>
    </source>
</evidence>
<dbReference type="GO" id="GO:0005886">
    <property type="term" value="C:plasma membrane"/>
    <property type="evidence" value="ECO:0007669"/>
    <property type="project" value="UniProtKB-SubCell"/>
</dbReference>
<evidence type="ECO:0000313" key="18">
    <source>
        <dbReference type="EMBL" id="AWY98329.1"/>
    </source>
</evidence>
<keyword evidence="13 17" id="KW-0961">Cell wall biogenesis/degradation</keyword>
<evidence type="ECO:0000256" key="10">
    <source>
        <dbReference type="ARBA" id="ARBA00022989"/>
    </source>
</evidence>
<dbReference type="GO" id="GO:0008360">
    <property type="term" value="P:regulation of cell shape"/>
    <property type="evidence" value="ECO:0007669"/>
    <property type="project" value="UniProtKB-KW"/>
</dbReference>
<evidence type="ECO:0000256" key="16">
    <source>
        <dbReference type="ARBA" id="ARBA00047594"/>
    </source>
</evidence>
<keyword evidence="7 17" id="KW-0378">Hydrolase</keyword>
<name>A0A2Z4UBW5_9FIRM</name>